<comment type="caution">
    <text evidence="2">The sequence shown here is derived from an EMBL/GenBank/DDBJ whole genome shotgun (WGS) entry which is preliminary data.</text>
</comment>
<reference evidence="2 3" key="1">
    <citation type="journal article" date="2011" name="J. Bacteriol.">
        <title>Draft Genome Sequence of Gordonia neofelifaecis NRRL B-59395, a Cholesterol-Degrading Actinomycete.</title>
        <authorList>
            <person name="Ge F."/>
            <person name="Li W."/>
            <person name="Chen G."/>
            <person name="Liu Y."/>
            <person name="Zhang G."/>
            <person name="Yong B."/>
            <person name="Wang Q."/>
            <person name="Wang N."/>
            <person name="Huang Z."/>
            <person name="Li W."/>
            <person name="Wang J."/>
            <person name="Wu C."/>
            <person name="Xie Q."/>
            <person name="Liu G."/>
        </authorList>
    </citation>
    <scope>NUCLEOTIDE SEQUENCE [LARGE SCALE GENOMIC DNA]</scope>
    <source>
        <strain evidence="2 3">NRRL B-59395</strain>
    </source>
</reference>
<dbReference type="Proteomes" id="UP000035065">
    <property type="component" value="Unassembled WGS sequence"/>
</dbReference>
<protein>
    <submittedName>
        <fullName evidence="2">Uncharacterized protein</fullName>
    </submittedName>
</protein>
<dbReference type="EMBL" id="AEUD01000008">
    <property type="protein sequence ID" value="EGD55054.1"/>
    <property type="molecule type" value="Genomic_DNA"/>
</dbReference>
<keyword evidence="1" id="KW-1133">Transmembrane helix</keyword>
<dbReference type="eggNOG" id="ENOG5031W37">
    <property type="taxonomic scope" value="Bacteria"/>
</dbReference>
<dbReference type="AlphaFoldDB" id="F1YJX2"/>
<keyword evidence="1" id="KW-0812">Transmembrane</keyword>
<keyword evidence="1" id="KW-0472">Membrane</keyword>
<feature type="transmembrane region" description="Helical" evidence="1">
    <location>
        <begin position="21"/>
        <end position="42"/>
    </location>
</feature>
<evidence type="ECO:0000313" key="2">
    <source>
        <dbReference type="EMBL" id="EGD55054.1"/>
    </source>
</evidence>
<proteinExistence type="predicted"/>
<organism evidence="2 3">
    <name type="scientific">Gordonia neofelifaecis NRRL B-59395</name>
    <dbReference type="NCBI Taxonomy" id="644548"/>
    <lineage>
        <taxon>Bacteria</taxon>
        <taxon>Bacillati</taxon>
        <taxon>Actinomycetota</taxon>
        <taxon>Actinomycetes</taxon>
        <taxon>Mycobacteriales</taxon>
        <taxon>Gordoniaceae</taxon>
        <taxon>Gordonia</taxon>
    </lineage>
</organism>
<name>F1YJX2_9ACTN</name>
<accession>F1YJX2</accession>
<feature type="transmembrane region" description="Helical" evidence="1">
    <location>
        <begin position="62"/>
        <end position="82"/>
    </location>
</feature>
<evidence type="ECO:0000256" key="1">
    <source>
        <dbReference type="SAM" id="Phobius"/>
    </source>
</evidence>
<sequence>MTLARAREMVSMLTAKNSEARIGRSGAVVSRLMLATILYYAVSVLYHGTVGYTGGDVFVQPLVGTAIFAGIMCVPVAAGWYVSRRLGAAGDA</sequence>
<keyword evidence="3" id="KW-1185">Reference proteome</keyword>
<evidence type="ECO:0000313" key="3">
    <source>
        <dbReference type="Proteomes" id="UP000035065"/>
    </source>
</evidence>
<gene>
    <name evidence="2" type="ORF">SCNU_11011</name>
</gene>